<reference evidence="3 4" key="1">
    <citation type="submission" date="2020-04" db="EMBL/GenBank/DDBJ databases">
        <title>Vibrio sp. SM6, a novel species isolated from seawater.</title>
        <authorList>
            <person name="Wang X."/>
        </authorList>
    </citation>
    <scope>NUCLEOTIDE SEQUENCE [LARGE SCALE GENOMIC DNA]</scope>
    <source>
        <strain evidence="3 4">SM6</strain>
    </source>
</reference>
<evidence type="ECO:0000313" key="3">
    <source>
        <dbReference type="EMBL" id="NLS13600.1"/>
    </source>
</evidence>
<dbReference type="RefSeq" id="WP_168836694.1">
    <property type="nucleotide sequence ID" value="NZ_JABAIK010000010.1"/>
</dbReference>
<accession>A0A7X8YHH8</accession>
<feature type="coiled-coil region" evidence="1">
    <location>
        <begin position="175"/>
        <end position="202"/>
    </location>
</feature>
<dbReference type="AlphaFoldDB" id="A0A7X8YHH8"/>
<dbReference type="Proteomes" id="UP000535589">
    <property type="component" value="Unassembled WGS sequence"/>
</dbReference>
<dbReference type="GO" id="GO:0003677">
    <property type="term" value="F:DNA binding"/>
    <property type="evidence" value="ECO:0007669"/>
    <property type="project" value="InterPro"/>
</dbReference>
<dbReference type="InterPro" id="IPR001387">
    <property type="entry name" value="Cro/C1-type_HTH"/>
</dbReference>
<keyword evidence="1" id="KW-0175">Coiled coil</keyword>
<comment type="caution">
    <text evidence="3">The sequence shown here is derived from an EMBL/GenBank/DDBJ whole genome shotgun (WGS) entry which is preliminary data.</text>
</comment>
<feature type="domain" description="HTH cro/C1-type" evidence="2">
    <location>
        <begin position="19"/>
        <end position="72"/>
    </location>
</feature>
<dbReference type="EMBL" id="JABAIK010000010">
    <property type="protein sequence ID" value="NLS13600.1"/>
    <property type="molecule type" value="Genomic_DNA"/>
</dbReference>
<dbReference type="SUPFAM" id="SSF47413">
    <property type="entry name" value="lambda repressor-like DNA-binding domains"/>
    <property type="match status" value="1"/>
</dbReference>
<dbReference type="PROSITE" id="PS50943">
    <property type="entry name" value="HTH_CROC1"/>
    <property type="match status" value="1"/>
</dbReference>
<evidence type="ECO:0000256" key="1">
    <source>
        <dbReference type="SAM" id="Coils"/>
    </source>
</evidence>
<organism evidence="3 4">
    <name type="scientific">Vibrio agarilyticus</name>
    <dbReference type="NCBI Taxonomy" id="2726741"/>
    <lineage>
        <taxon>Bacteria</taxon>
        <taxon>Pseudomonadati</taxon>
        <taxon>Pseudomonadota</taxon>
        <taxon>Gammaproteobacteria</taxon>
        <taxon>Vibrionales</taxon>
        <taxon>Vibrionaceae</taxon>
        <taxon>Vibrio</taxon>
    </lineage>
</organism>
<dbReference type="CDD" id="cd00093">
    <property type="entry name" value="HTH_XRE"/>
    <property type="match status" value="1"/>
</dbReference>
<name>A0A7X8YHH8_9VIBR</name>
<evidence type="ECO:0000313" key="4">
    <source>
        <dbReference type="Proteomes" id="UP000535589"/>
    </source>
</evidence>
<proteinExistence type="predicted"/>
<keyword evidence="4" id="KW-1185">Reference proteome</keyword>
<sequence>MSESITHNQKLDKDCAKSIVEQLESLNIAPSEIARRCGVKQSRINGWKDGQKPSDEYLQKLRALLNLRLPNHKAETFQVSKCVRLALSKEDLDLFLVKQVKAFIGGLESLPFELREKFDSTVSLESLNEVIATQYHLYVCKEVDSDLHFSKKQEHLLSQMSPYVKPFSVLPSSYQNTMQAVLAQLKKAIQEAEEQIESKTHREKNQREFFKSTIEYSISSSLQRTLYNRNPDQNLEEIKDELLQQVDKALQDFNYTGTYFTHPLAELVSIMTRVAQFLDDSQFGPKYGMLRLENRDAYFSDSISKPDGFIEFDDIEFAIDSAKKLQGTFEKFIEEQQDRYSELFNFKEKELGLCSKLDSDKVFHQKACEALTSGKELEVLDPRLNDLSVIADSILKSGQLKIALDGNKHELELLNGLKDMLTAQTPEPVIHTVQIGGKLAFSTERESQGKTLIYSLDNNDLILLQEASIFDQKILTIQPKLAAEELLDHIDVNLKESVKQSLLEHGYMFSDVEVFG</sequence>
<dbReference type="InterPro" id="IPR010982">
    <property type="entry name" value="Lambda_DNA-bd_dom_sf"/>
</dbReference>
<protein>
    <submittedName>
        <fullName evidence="3">Helix-turn-helix transcriptional regulator</fullName>
    </submittedName>
</protein>
<evidence type="ECO:0000259" key="2">
    <source>
        <dbReference type="PROSITE" id="PS50943"/>
    </source>
</evidence>
<gene>
    <name evidence="3" type="ORF">HGP28_11925</name>
</gene>